<dbReference type="GO" id="GO:0046872">
    <property type="term" value="F:metal ion binding"/>
    <property type="evidence" value="ECO:0007669"/>
    <property type="project" value="UniProtKB-KW"/>
</dbReference>
<dbReference type="GO" id="GO:0016818">
    <property type="term" value="F:hydrolase activity, acting on acid anhydrides, in phosphorus-containing anhydrides"/>
    <property type="evidence" value="ECO:0007669"/>
    <property type="project" value="InterPro"/>
</dbReference>
<protein>
    <recommendedName>
        <fullName evidence="8">Nudix hydrolase domain-containing protein</fullName>
    </recommendedName>
</protein>
<evidence type="ECO:0000256" key="5">
    <source>
        <dbReference type="ARBA" id="ARBA00022842"/>
    </source>
</evidence>
<comment type="cofactor">
    <cofactor evidence="2">
        <name>Mg(2+)</name>
        <dbReference type="ChEBI" id="CHEBI:18420"/>
    </cofactor>
</comment>
<gene>
    <name evidence="7" type="ORF">S12H4_30079</name>
</gene>
<evidence type="ECO:0000313" key="7">
    <source>
        <dbReference type="EMBL" id="GAJ01690.1"/>
    </source>
</evidence>
<proteinExistence type="predicted"/>
<keyword evidence="4" id="KW-0378">Hydrolase</keyword>
<keyword evidence="3" id="KW-0479">Metal-binding</keyword>
<comment type="cofactor">
    <cofactor evidence="1">
        <name>Mn(2+)</name>
        <dbReference type="ChEBI" id="CHEBI:29035"/>
    </cofactor>
</comment>
<evidence type="ECO:0000256" key="2">
    <source>
        <dbReference type="ARBA" id="ARBA00001946"/>
    </source>
</evidence>
<dbReference type="EMBL" id="BARW01017404">
    <property type="protein sequence ID" value="GAJ01690.1"/>
    <property type="molecule type" value="Genomic_DNA"/>
</dbReference>
<evidence type="ECO:0000256" key="4">
    <source>
        <dbReference type="ARBA" id="ARBA00022801"/>
    </source>
</evidence>
<dbReference type="AlphaFoldDB" id="X1V8R6"/>
<keyword evidence="6" id="KW-0464">Manganese</keyword>
<name>X1V8R6_9ZZZZ</name>
<dbReference type="CDD" id="cd18870">
    <property type="entry name" value="NUDIX_AcylCoAdiphos_Nudt19"/>
    <property type="match status" value="1"/>
</dbReference>
<dbReference type="PANTHER" id="PTHR12318:SF0">
    <property type="entry name" value="ACYL-COENZYME A DIPHOSPHATASE NUDT19"/>
    <property type="match status" value="1"/>
</dbReference>
<evidence type="ECO:0000256" key="1">
    <source>
        <dbReference type="ARBA" id="ARBA00001936"/>
    </source>
</evidence>
<evidence type="ECO:0000256" key="3">
    <source>
        <dbReference type="ARBA" id="ARBA00022723"/>
    </source>
</evidence>
<dbReference type="InterPro" id="IPR015797">
    <property type="entry name" value="NUDIX_hydrolase-like_dom_sf"/>
</dbReference>
<feature type="non-terminal residue" evidence="7">
    <location>
        <position position="248"/>
    </location>
</feature>
<dbReference type="SUPFAM" id="SSF55811">
    <property type="entry name" value="Nudix"/>
    <property type="match status" value="1"/>
</dbReference>
<dbReference type="InterPro" id="IPR039121">
    <property type="entry name" value="NUDT19"/>
</dbReference>
<reference evidence="7" key="1">
    <citation type="journal article" date="2014" name="Front. Microbiol.">
        <title>High frequency of phylogenetically diverse reductive dehalogenase-homologous genes in deep subseafloor sedimentary metagenomes.</title>
        <authorList>
            <person name="Kawai M."/>
            <person name="Futagami T."/>
            <person name="Toyoda A."/>
            <person name="Takaki Y."/>
            <person name="Nishi S."/>
            <person name="Hori S."/>
            <person name="Arai W."/>
            <person name="Tsubouchi T."/>
            <person name="Morono Y."/>
            <person name="Uchiyama I."/>
            <person name="Ito T."/>
            <person name="Fujiyama A."/>
            <person name="Inagaki F."/>
            <person name="Takami H."/>
        </authorList>
    </citation>
    <scope>NUCLEOTIDE SEQUENCE</scope>
    <source>
        <strain evidence="7">Expedition CK06-06</strain>
    </source>
</reference>
<comment type="caution">
    <text evidence="7">The sequence shown here is derived from an EMBL/GenBank/DDBJ whole genome shotgun (WGS) entry which is preliminary data.</text>
</comment>
<accession>X1V8R6</accession>
<dbReference type="Gene3D" id="3.90.79.10">
    <property type="entry name" value="Nucleoside Triphosphate Pyrophosphohydrolase"/>
    <property type="match status" value="1"/>
</dbReference>
<organism evidence="7">
    <name type="scientific">marine sediment metagenome</name>
    <dbReference type="NCBI Taxonomy" id="412755"/>
    <lineage>
        <taxon>unclassified sequences</taxon>
        <taxon>metagenomes</taxon>
        <taxon>ecological metagenomes</taxon>
    </lineage>
</organism>
<evidence type="ECO:0000256" key="6">
    <source>
        <dbReference type="ARBA" id="ARBA00023211"/>
    </source>
</evidence>
<keyword evidence="5" id="KW-0460">Magnesium</keyword>
<dbReference type="PANTHER" id="PTHR12318">
    <property type="entry name" value="TESTOSTERONE-REGULATED PROTEIN RP2"/>
    <property type="match status" value="1"/>
</dbReference>
<sequence>MSGFFPGTYVFPGGRVETEDRASGLWKAHVDLDSEEISQRFGGSLTEEEALAYGVTAIRETFEEAGVLLAYRNEYTQENLERVQDRRKVEELPKGWLNDLVVSEGWMLAFSRLTRWAHWITPEGMPKRYETRFFLTFMHPGQECNPDARETTHGIWISPEKGLFKNLQGEIPLSPPTLVTLHELLRYSDMRDLKKEVQARTWGEALLPRMFNLPKGKLILEPWDPMSKKEFEIDTKGLEMNCLPVGEP</sequence>
<evidence type="ECO:0008006" key="8">
    <source>
        <dbReference type="Google" id="ProtNLM"/>
    </source>
</evidence>